<evidence type="ECO:0000259" key="15">
    <source>
        <dbReference type="PROSITE" id="PS50109"/>
    </source>
</evidence>
<keyword evidence="7 14" id="KW-0812">Transmembrane</keyword>
<name>A0A0M0I4K0_9VIBR</name>
<evidence type="ECO:0000256" key="11">
    <source>
        <dbReference type="ARBA" id="ARBA00022989"/>
    </source>
</evidence>
<evidence type="ECO:0000256" key="5">
    <source>
        <dbReference type="ARBA" id="ARBA00022553"/>
    </source>
</evidence>
<dbReference type="PANTHER" id="PTHR45528:SF1">
    <property type="entry name" value="SENSOR HISTIDINE KINASE CPXA"/>
    <property type="match status" value="1"/>
</dbReference>
<keyword evidence="8" id="KW-0547">Nucleotide-binding</keyword>
<keyword evidence="4" id="KW-1003">Cell membrane</keyword>
<dbReference type="SUPFAM" id="SSF47384">
    <property type="entry name" value="Homodimeric domain of signal transducing histidine kinase"/>
    <property type="match status" value="1"/>
</dbReference>
<dbReference type="PROSITE" id="PS50109">
    <property type="entry name" value="HIS_KIN"/>
    <property type="match status" value="1"/>
</dbReference>
<evidence type="ECO:0000256" key="8">
    <source>
        <dbReference type="ARBA" id="ARBA00022741"/>
    </source>
</evidence>
<keyword evidence="9" id="KW-0418">Kinase</keyword>
<dbReference type="Pfam" id="PF00512">
    <property type="entry name" value="HisKA"/>
    <property type="match status" value="1"/>
</dbReference>
<dbReference type="EMBL" id="LHPI01000001">
    <property type="protein sequence ID" value="KOO09229.1"/>
    <property type="molecule type" value="Genomic_DNA"/>
</dbReference>
<dbReference type="Proteomes" id="UP000037530">
    <property type="component" value="Unassembled WGS sequence"/>
</dbReference>
<dbReference type="InterPro" id="IPR036890">
    <property type="entry name" value="HATPase_C_sf"/>
</dbReference>
<evidence type="ECO:0000256" key="13">
    <source>
        <dbReference type="ARBA" id="ARBA00023136"/>
    </source>
</evidence>
<keyword evidence="10" id="KW-0067">ATP-binding</keyword>
<dbReference type="PATRIC" id="fig|171383.3.peg.494"/>
<keyword evidence="5" id="KW-0597">Phosphoprotein</keyword>
<dbReference type="Gene3D" id="1.10.287.130">
    <property type="match status" value="1"/>
</dbReference>
<evidence type="ECO:0000256" key="4">
    <source>
        <dbReference type="ARBA" id="ARBA00022475"/>
    </source>
</evidence>
<organism evidence="16 17">
    <name type="scientific">Vibrio hepatarius</name>
    <dbReference type="NCBI Taxonomy" id="171383"/>
    <lineage>
        <taxon>Bacteria</taxon>
        <taxon>Pseudomonadati</taxon>
        <taxon>Pseudomonadota</taxon>
        <taxon>Gammaproteobacteria</taxon>
        <taxon>Vibrionales</taxon>
        <taxon>Vibrionaceae</taxon>
        <taxon>Vibrio</taxon>
        <taxon>Vibrio oreintalis group</taxon>
    </lineage>
</organism>
<evidence type="ECO:0000256" key="14">
    <source>
        <dbReference type="SAM" id="Phobius"/>
    </source>
</evidence>
<keyword evidence="13 14" id="KW-0472">Membrane</keyword>
<evidence type="ECO:0000256" key="7">
    <source>
        <dbReference type="ARBA" id="ARBA00022692"/>
    </source>
</evidence>
<dbReference type="Gene3D" id="3.30.565.10">
    <property type="entry name" value="Histidine kinase-like ATPase, C-terminal domain"/>
    <property type="match status" value="1"/>
</dbReference>
<keyword evidence="17" id="KW-1185">Reference proteome</keyword>
<proteinExistence type="predicted"/>
<dbReference type="CDD" id="cd00082">
    <property type="entry name" value="HisKA"/>
    <property type="match status" value="1"/>
</dbReference>
<dbReference type="InterPro" id="IPR005467">
    <property type="entry name" value="His_kinase_dom"/>
</dbReference>
<evidence type="ECO:0000256" key="12">
    <source>
        <dbReference type="ARBA" id="ARBA00023012"/>
    </source>
</evidence>
<comment type="subcellular location">
    <subcellularLocation>
        <location evidence="2">Cell membrane</location>
        <topology evidence="2">Multi-pass membrane protein</topology>
    </subcellularLocation>
</comment>
<feature type="transmembrane region" description="Helical" evidence="14">
    <location>
        <begin position="12"/>
        <end position="39"/>
    </location>
</feature>
<evidence type="ECO:0000256" key="3">
    <source>
        <dbReference type="ARBA" id="ARBA00012438"/>
    </source>
</evidence>
<feature type="transmembrane region" description="Helical" evidence="14">
    <location>
        <begin position="142"/>
        <end position="165"/>
    </location>
</feature>
<evidence type="ECO:0000313" key="16">
    <source>
        <dbReference type="EMBL" id="KOO09229.1"/>
    </source>
</evidence>
<dbReference type="GO" id="GO:0005886">
    <property type="term" value="C:plasma membrane"/>
    <property type="evidence" value="ECO:0007669"/>
    <property type="project" value="UniProtKB-SubCell"/>
</dbReference>
<keyword evidence="6" id="KW-0808">Transferase</keyword>
<feature type="domain" description="Histidine kinase" evidence="15">
    <location>
        <begin position="228"/>
        <end position="420"/>
    </location>
</feature>
<evidence type="ECO:0000256" key="9">
    <source>
        <dbReference type="ARBA" id="ARBA00022777"/>
    </source>
</evidence>
<evidence type="ECO:0000256" key="1">
    <source>
        <dbReference type="ARBA" id="ARBA00000085"/>
    </source>
</evidence>
<evidence type="ECO:0000313" key="17">
    <source>
        <dbReference type="Proteomes" id="UP000037530"/>
    </source>
</evidence>
<dbReference type="EC" id="2.7.13.3" evidence="3"/>
<dbReference type="Pfam" id="PF02518">
    <property type="entry name" value="HATPase_c"/>
    <property type="match status" value="1"/>
</dbReference>
<dbReference type="SMART" id="SM00387">
    <property type="entry name" value="HATPase_c"/>
    <property type="match status" value="1"/>
</dbReference>
<keyword evidence="12" id="KW-0902">Two-component regulatory system</keyword>
<evidence type="ECO:0000256" key="10">
    <source>
        <dbReference type="ARBA" id="ARBA00022840"/>
    </source>
</evidence>
<evidence type="ECO:0000256" key="6">
    <source>
        <dbReference type="ARBA" id="ARBA00022679"/>
    </source>
</evidence>
<dbReference type="InterPro" id="IPR003594">
    <property type="entry name" value="HATPase_dom"/>
</dbReference>
<keyword evidence="11 14" id="KW-1133">Transmembrane helix</keyword>
<gene>
    <name evidence="16" type="ORF">AKJ31_02385</name>
</gene>
<evidence type="ECO:0000256" key="2">
    <source>
        <dbReference type="ARBA" id="ARBA00004651"/>
    </source>
</evidence>
<dbReference type="STRING" id="171383.AKJ31_02385"/>
<sequence>MISNTTKSLTTRLALFFVGVSLFIGLAFYFMFVFTIYWAEDEVGVKRIALDSKVAIERYLNGEEGKLTIDFLTDAYNDFDLVPPHYLQYAQGKRSFHGEVGGEGEASRMLYIGEYQDNGVAKPIILLSKIDDIELSDSEFDFILKIAVGVFACLMTIFTILLILLSNSLISPFNSLTKQLRQNGEDKNRRFSVSPHAALEFTQLTEQLNRHNQELVSLIRRERAFSRYTSHELRTPLTVIKGASSLLQRQENSPFQIKQLTLIDESANQMMSIVDALLSLVRYERDKESAEFRLVTEEELEKIVSSNFRKGPLDEVSIELEVSGQPSINASHAVLNMVIGNLIRNAVSACESGKITVKMSQDSISVMDEGIGFIDQPFEDGHGLGLILIEDLCQRFCWQFTIQSQEDVGTVATITFTSNHVQPQK</sequence>
<reference evidence="17" key="1">
    <citation type="submission" date="2015-08" db="EMBL/GenBank/DDBJ databases">
        <title>Vibrio galatheae sp. nov., a novel member of the Vibrionaceae family isolated from the Solomon Islands.</title>
        <authorList>
            <person name="Giubergia S."/>
            <person name="Machado H."/>
            <person name="Mateiu R.V."/>
            <person name="Gram L."/>
        </authorList>
    </citation>
    <scope>NUCLEOTIDE SEQUENCE [LARGE SCALE GENOMIC DNA]</scope>
    <source>
        <strain evidence="17">DSM 19134</strain>
    </source>
</reference>
<dbReference type="InterPro" id="IPR050398">
    <property type="entry name" value="HssS/ArlS-like"/>
</dbReference>
<comment type="caution">
    <text evidence="16">The sequence shown here is derived from an EMBL/GenBank/DDBJ whole genome shotgun (WGS) entry which is preliminary data.</text>
</comment>
<dbReference type="AlphaFoldDB" id="A0A0M0I4K0"/>
<dbReference type="InterPro" id="IPR036097">
    <property type="entry name" value="HisK_dim/P_sf"/>
</dbReference>
<comment type="catalytic activity">
    <reaction evidence="1">
        <text>ATP + protein L-histidine = ADP + protein N-phospho-L-histidine.</text>
        <dbReference type="EC" id="2.7.13.3"/>
    </reaction>
</comment>
<protein>
    <recommendedName>
        <fullName evidence="3">histidine kinase</fullName>
        <ecNumber evidence="3">2.7.13.3</ecNumber>
    </recommendedName>
</protein>
<dbReference type="SUPFAM" id="SSF55874">
    <property type="entry name" value="ATPase domain of HSP90 chaperone/DNA topoisomerase II/histidine kinase"/>
    <property type="match status" value="1"/>
</dbReference>
<dbReference type="GO" id="GO:0000155">
    <property type="term" value="F:phosphorelay sensor kinase activity"/>
    <property type="evidence" value="ECO:0007669"/>
    <property type="project" value="InterPro"/>
</dbReference>
<dbReference type="PANTHER" id="PTHR45528">
    <property type="entry name" value="SENSOR HISTIDINE KINASE CPXA"/>
    <property type="match status" value="1"/>
</dbReference>
<dbReference type="GO" id="GO:0005524">
    <property type="term" value="F:ATP binding"/>
    <property type="evidence" value="ECO:0007669"/>
    <property type="project" value="UniProtKB-KW"/>
</dbReference>
<dbReference type="InterPro" id="IPR003661">
    <property type="entry name" value="HisK_dim/P_dom"/>
</dbReference>
<accession>A0A0M0I4K0</accession>
<dbReference type="SMART" id="SM00388">
    <property type="entry name" value="HisKA"/>
    <property type="match status" value="1"/>
</dbReference>